<accession>A0ABP9N4C7</accession>
<dbReference type="Pfam" id="PF13245">
    <property type="entry name" value="AAA_19"/>
    <property type="match status" value="1"/>
</dbReference>
<keyword evidence="1 11" id="KW-0540">Nuclease</keyword>
<evidence type="ECO:0000256" key="1">
    <source>
        <dbReference type="ARBA" id="ARBA00022722"/>
    </source>
</evidence>
<evidence type="ECO:0000313" key="13">
    <source>
        <dbReference type="EMBL" id="GAA5109428.1"/>
    </source>
</evidence>
<evidence type="ECO:0000256" key="3">
    <source>
        <dbReference type="ARBA" id="ARBA00022763"/>
    </source>
</evidence>
<dbReference type="SMART" id="SM00382">
    <property type="entry name" value="AAA"/>
    <property type="match status" value="1"/>
</dbReference>
<comment type="subunit">
    <text evidence="11">Heterotrimer of RecB, RecC and RecD. All subunits contribute to DNA-binding.</text>
</comment>
<dbReference type="NCBIfam" id="NF008127">
    <property type="entry name" value="PRK10875.1"/>
    <property type="match status" value="1"/>
</dbReference>
<dbReference type="Pfam" id="PF13538">
    <property type="entry name" value="UvrD_C_2"/>
    <property type="match status" value="1"/>
</dbReference>
<dbReference type="RefSeq" id="WP_345490008.1">
    <property type="nucleotide sequence ID" value="NZ_BAABHY010000001.1"/>
</dbReference>
<gene>
    <name evidence="11 13" type="primary">recD</name>
    <name evidence="13" type="ORF">GCM10023211_12790</name>
</gene>
<keyword evidence="14" id="KW-1185">Reference proteome</keyword>
<keyword evidence="8 11" id="KW-0238">DNA-binding</keyword>
<keyword evidence="6 11" id="KW-0269">Exonuclease</keyword>
<feature type="binding site" evidence="11">
    <location>
        <begin position="189"/>
        <end position="196"/>
    </location>
    <ligand>
        <name>ATP</name>
        <dbReference type="ChEBI" id="CHEBI:30616"/>
    </ligand>
</feature>
<evidence type="ECO:0000256" key="11">
    <source>
        <dbReference type="HAMAP-Rule" id="MF_01487"/>
    </source>
</evidence>
<comment type="miscellaneous">
    <text evidence="11">In the RecBCD complex, RecB has a slow 3'-5' helicase, an exonuclease activity and loads RecA onto ssDNA, RecD has a fast 5'-3' helicase activity, while RecC stimulates the ATPase and processivity of the RecB helicase and contributes to recognition of the Chi site.</text>
</comment>
<dbReference type="Pfam" id="PF21185">
    <property type="entry name" value="RecD_N"/>
    <property type="match status" value="1"/>
</dbReference>
<protein>
    <recommendedName>
        <fullName evidence="11">RecBCD enzyme subunit RecD</fullName>
        <ecNumber evidence="11">5.6.2.3</ecNumber>
    </recommendedName>
    <alternativeName>
        <fullName evidence="11">DNA 5'-3' helicase subunit RecD</fullName>
    </alternativeName>
    <alternativeName>
        <fullName evidence="11">Exonuclease V subunit RecD</fullName>
        <shortName evidence="11">ExoV subunit RecD</shortName>
    </alternativeName>
    <alternativeName>
        <fullName evidence="11">Helicase/nuclease RecBCD subunit RecD</fullName>
    </alternativeName>
</protein>
<dbReference type="CDD" id="cd17933">
    <property type="entry name" value="DEXSc_RecD-like"/>
    <property type="match status" value="1"/>
</dbReference>
<feature type="domain" description="AAA+ ATPase" evidence="12">
    <location>
        <begin position="181"/>
        <end position="353"/>
    </location>
</feature>
<dbReference type="InterPro" id="IPR041851">
    <property type="entry name" value="RecD_N_sf"/>
</dbReference>
<dbReference type="SUPFAM" id="SSF52540">
    <property type="entry name" value="P-loop containing nucleoside triphosphate hydrolases"/>
    <property type="match status" value="2"/>
</dbReference>
<dbReference type="InterPro" id="IPR027785">
    <property type="entry name" value="UvrD-like_helicase_C"/>
</dbReference>
<dbReference type="HAMAP" id="MF_01487">
    <property type="entry name" value="RecD"/>
    <property type="match status" value="1"/>
</dbReference>
<dbReference type="PANTHER" id="PTHR43788">
    <property type="entry name" value="DNA2/NAM7 HELICASE FAMILY MEMBER"/>
    <property type="match status" value="1"/>
</dbReference>
<keyword evidence="5 11" id="KW-0347">Helicase</keyword>
<dbReference type="InterPro" id="IPR027417">
    <property type="entry name" value="P-loop_NTPase"/>
</dbReference>
<keyword evidence="7 11" id="KW-0067">ATP-binding</keyword>
<dbReference type="InterPro" id="IPR050534">
    <property type="entry name" value="Coronavir_polyprotein_1ab"/>
</dbReference>
<dbReference type="CDD" id="cd18809">
    <property type="entry name" value="SF1_C_RecD"/>
    <property type="match status" value="1"/>
</dbReference>
<comment type="function">
    <text evidence="11">A helicase/nuclease that prepares dsDNA breaks (DSB) for recombinational DNA repair. Binds to DSBs and unwinds DNA via a highly rapid and processive ATP-dependent bidirectional helicase activity. Unwinds dsDNA until it encounters a Chi (crossover hotspot instigator) sequence from the 3' direction. Cuts ssDNA a few nucleotides 3' to the Chi site. The properties and activities of the enzyme are changed at Chi. The Chi-altered holoenzyme produces a long 3'-ssDNA overhang and facilitates RecA-binding to the ssDNA for homologous DNA recombination and repair. Holoenzyme degrades any linearized DNA that is unable to undergo homologous recombination. In the holoenzyme this subunit has ssDNA-dependent ATPase and 5'-3' helicase activity. When added to pre-assembled RecBC greatly stimulates nuclease activity and augments holoenzyme processivity. Negatively regulates the RecA-loading ability of RecBCD.</text>
</comment>
<comment type="caution">
    <text evidence="13">The sequence shown here is derived from an EMBL/GenBank/DDBJ whole genome shotgun (WGS) entry which is preliminary data.</text>
</comment>
<keyword evidence="3 11" id="KW-0227">DNA damage</keyword>
<comment type="similarity">
    <text evidence="11">Belongs to the RecD family.</text>
</comment>
<dbReference type="InterPro" id="IPR006344">
    <property type="entry name" value="RecD"/>
</dbReference>
<evidence type="ECO:0000256" key="10">
    <source>
        <dbReference type="ARBA" id="ARBA00023235"/>
    </source>
</evidence>
<evidence type="ECO:0000259" key="12">
    <source>
        <dbReference type="SMART" id="SM00382"/>
    </source>
</evidence>
<evidence type="ECO:0000256" key="2">
    <source>
        <dbReference type="ARBA" id="ARBA00022741"/>
    </source>
</evidence>
<name>A0ABP9N4C7_9GAMM</name>
<evidence type="ECO:0000313" key="14">
    <source>
        <dbReference type="Proteomes" id="UP001500171"/>
    </source>
</evidence>
<keyword evidence="4 11" id="KW-0378">Hydrolase</keyword>
<dbReference type="Gene3D" id="1.10.10.1020">
    <property type="entry name" value="RecBCD complex, subunit RecD, N-terminal domain"/>
    <property type="match status" value="1"/>
</dbReference>
<dbReference type="EC" id="5.6.2.3" evidence="11"/>
<evidence type="ECO:0000256" key="8">
    <source>
        <dbReference type="ARBA" id="ARBA00023125"/>
    </source>
</evidence>
<reference evidence="14" key="1">
    <citation type="journal article" date="2019" name="Int. J. Syst. Evol. Microbiol.">
        <title>The Global Catalogue of Microorganisms (GCM) 10K type strain sequencing project: providing services to taxonomists for standard genome sequencing and annotation.</title>
        <authorList>
            <consortium name="The Broad Institute Genomics Platform"/>
            <consortium name="The Broad Institute Genome Sequencing Center for Infectious Disease"/>
            <person name="Wu L."/>
            <person name="Ma J."/>
        </authorList>
    </citation>
    <scope>NUCLEOTIDE SEQUENCE [LARGE SCALE GENOMIC DNA]</scope>
    <source>
        <strain evidence="14">JCM 18050</strain>
    </source>
</reference>
<evidence type="ECO:0000256" key="7">
    <source>
        <dbReference type="ARBA" id="ARBA00022840"/>
    </source>
</evidence>
<dbReference type="InterPro" id="IPR049550">
    <property type="entry name" value="RecD_N"/>
</dbReference>
<keyword evidence="9 11" id="KW-0234">DNA repair</keyword>
<dbReference type="Proteomes" id="UP001500171">
    <property type="component" value="Unassembled WGS sequence"/>
</dbReference>
<dbReference type="NCBIfam" id="TIGR01447">
    <property type="entry name" value="recD"/>
    <property type="match status" value="1"/>
</dbReference>
<evidence type="ECO:0000256" key="9">
    <source>
        <dbReference type="ARBA" id="ARBA00023204"/>
    </source>
</evidence>
<dbReference type="Gene3D" id="3.40.50.300">
    <property type="entry name" value="P-loop containing nucleotide triphosphate hydrolases"/>
    <property type="match status" value="3"/>
</dbReference>
<dbReference type="InterPro" id="IPR003593">
    <property type="entry name" value="AAA+_ATPase"/>
</dbReference>
<dbReference type="EMBL" id="BAABHY010000001">
    <property type="protein sequence ID" value="GAA5109428.1"/>
    <property type="molecule type" value="Genomic_DNA"/>
</dbReference>
<dbReference type="PANTHER" id="PTHR43788:SF6">
    <property type="entry name" value="DNA HELICASE B"/>
    <property type="match status" value="1"/>
</dbReference>
<comment type="catalytic activity">
    <reaction evidence="11">
        <text>ATP + H2O = ADP + phosphate + H(+)</text>
        <dbReference type="Rhea" id="RHEA:13065"/>
        <dbReference type="ChEBI" id="CHEBI:15377"/>
        <dbReference type="ChEBI" id="CHEBI:15378"/>
        <dbReference type="ChEBI" id="CHEBI:30616"/>
        <dbReference type="ChEBI" id="CHEBI:43474"/>
        <dbReference type="ChEBI" id="CHEBI:456216"/>
        <dbReference type="EC" id="5.6.2.3"/>
    </reaction>
</comment>
<proteinExistence type="inferred from homology"/>
<keyword evidence="2 11" id="KW-0547">Nucleotide-binding</keyword>
<evidence type="ECO:0000256" key="6">
    <source>
        <dbReference type="ARBA" id="ARBA00022839"/>
    </source>
</evidence>
<sequence>MMNSITLLDKLKSSGMIVPLDLSLAMFFTRQSTLTDALAKARFAFLITWLSIEVRAGHVCINIADLNKQHLEYRFGRELANQILTDLDSPTFADWMHLITQLGMDMISDGSLLSPFILNRNRLYFQRMWLYETHVAQYFNHSLQNTTPSDAVKQCLTSLFDEEDDNAEIDWQKVATATATTRKVTIISGGPGTGKTTTISKILATLVVVHQQQSSVPLKIIAAAPTGKAAARLTESLAKAIATLPVSASTKAAIPVEAITLHRLLGAKAGSNKYRYDANNPLNLDVLLIDEASMIDLPMMSSVIAALPKHARLILLGDKEQLSSVEAGAVFGDLCELLTRGYSSEHVALIKQLTGYDLAAKADKLSIADSICLLQKSYRFDSQSGIGLLANLIKEGQATKALTLLNENIYTDITLNIMNNNHQYQAAIDWCCKGYQHYLQTIKSAEYDTKYILSIFSQFRLLCALREGPFGVQGLNKIIEKGLHQKGMVSIKKHDPWYIGRPVMILKNSFSLGLFNGDIGITLPSADDHHKLKVYFLLPNGEIKGFTPFRLPEHETAYAMTIHKSQGSEFEHVAVILPNEYSPLLTRSLLYTAITRAKENVTIFASTAIIETTIHSQINRQSGLVDLLI</sequence>
<evidence type="ECO:0000256" key="5">
    <source>
        <dbReference type="ARBA" id="ARBA00022806"/>
    </source>
</evidence>
<evidence type="ECO:0000256" key="4">
    <source>
        <dbReference type="ARBA" id="ARBA00022801"/>
    </source>
</evidence>
<keyword evidence="10 11" id="KW-0413">Isomerase</keyword>
<organism evidence="13 14">
    <name type="scientific">Orbus sasakiae</name>
    <dbReference type="NCBI Taxonomy" id="1078475"/>
    <lineage>
        <taxon>Bacteria</taxon>
        <taxon>Pseudomonadati</taxon>
        <taxon>Pseudomonadota</taxon>
        <taxon>Gammaproteobacteria</taxon>
        <taxon>Orbales</taxon>
        <taxon>Orbaceae</taxon>
        <taxon>Orbus</taxon>
    </lineage>
</organism>